<dbReference type="GO" id="GO:0008889">
    <property type="term" value="F:glycerophosphodiester phosphodiesterase activity"/>
    <property type="evidence" value="ECO:0007669"/>
    <property type="project" value="UniProtKB-EC"/>
</dbReference>
<dbReference type="PROSITE" id="PS51704">
    <property type="entry name" value="GP_PDE"/>
    <property type="match status" value="1"/>
</dbReference>
<keyword evidence="5" id="KW-0378">Hydrolase</keyword>
<evidence type="ECO:0000256" key="3">
    <source>
        <dbReference type="ARBA" id="ARBA00022729"/>
    </source>
</evidence>
<dbReference type="AlphaFoldDB" id="A0A194R8Q9"/>
<keyword evidence="3 7" id="KW-0732">Signal</keyword>
<evidence type="ECO:0000259" key="8">
    <source>
        <dbReference type="PROSITE" id="PS51704"/>
    </source>
</evidence>
<dbReference type="CDD" id="cd08602">
    <property type="entry name" value="GDPD_ScGlpQ1_like"/>
    <property type="match status" value="1"/>
</dbReference>
<evidence type="ECO:0000256" key="6">
    <source>
        <dbReference type="ARBA" id="ARBA00047512"/>
    </source>
</evidence>
<keyword evidence="4" id="KW-0319">Glycerol metabolism</keyword>
<dbReference type="EC" id="3.1.4.46" evidence="2"/>
<protein>
    <recommendedName>
        <fullName evidence="2">glycerophosphodiester phosphodiesterase</fullName>
        <ecNumber evidence="2">3.1.4.46</ecNumber>
    </recommendedName>
</protein>
<evidence type="ECO:0000256" key="2">
    <source>
        <dbReference type="ARBA" id="ARBA00012247"/>
    </source>
</evidence>
<evidence type="ECO:0000313" key="10">
    <source>
        <dbReference type="Proteomes" id="UP000053240"/>
    </source>
</evidence>
<organism evidence="9 10">
    <name type="scientific">Papilio machaon</name>
    <name type="common">Old World swallowtail butterfly</name>
    <dbReference type="NCBI Taxonomy" id="76193"/>
    <lineage>
        <taxon>Eukaryota</taxon>
        <taxon>Metazoa</taxon>
        <taxon>Ecdysozoa</taxon>
        <taxon>Arthropoda</taxon>
        <taxon>Hexapoda</taxon>
        <taxon>Insecta</taxon>
        <taxon>Pterygota</taxon>
        <taxon>Neoptera</taxon>
        <taxon>Endopterygota</taxon>
        <taxon>Lepidoptera</taxon>
        <taxon>Glossata</taxon>
        <taxon>Ditrysia</taxon>
        <taxon>Papilionoidea</taxon>
        <taxon>Papilionidae</taxon>
        <taxon>Papilioninae</taxon>
        <taxon>Papilio</taxon>
    </lineage>
</organism>
<evidence type="ECO:0000256" key="4">
    <source>
        <dbReference type="ARBA" id="ARBA00022798"/>
    </source>
</evidence>
<dbReference type="KEGG" id="pmac:106712464"/>
<gene>
    <name evidence="9" type="ORF">RR48_10819</name>
</gene>
<evidence type="ECO:0000256" key="1">
    <source>
        <dbReference type="ARBA" id="ARBA00007277"/>
    </source>
</evidence>
<dbReference type="Gene3D" id="3.20.20.190">
    <property type="entry name" value="Phosphatidylinositol (PI) phosphodiesterase"/>
    <property type="match status" value="1"/>
</dbReference>
<evidence type="ECO:0000313" key="9">
    <source>
        <dbReference type="EMBL" id="KPJ13635.1"/>
    </source>
</evidence>
<comment type="catalytic activity">
    <reaction evidence="6">
        <text>a sn-glycero-3-phosphodiester + H2O = an alcohol + sn-glycerol 3-phosphate + H(+)</text>
        <dbReference type="Rhea" id="RHEA:12969"/>
        <dbReference type="ChEBI" id="CHEBI:15377"/>
        <dbReference type="ChEBI" id="CHEBI:15378"/>
        <dbReference type="ChEBI" id="CHEBI:30879"/>
        <dbReference type="ChEBI" id="CHEBI:57597"/>
        <dbReference type="ChEBI" id="CHEBI:83408"/>
        <dbReference type="EC" id="3.1.4.46"/>
    </reaction>
</comment>
<keyword evidence="10" id="KW-1185">Reference proteome</keyword>
<evidence type="ECO:0000256" key="5">
    <source>
        <dbReference type="ARBA" id="ARBA00022801"/>
    </source>
</evidence>
<feature type="domain" description="GP-PDE" evidence="8">
    <location>
        <begin position="41"/>
        <end position="369"/>
    </location>
</feature>
<evidence type="ECO:0000256" key="7">
    <source>
        <dbReference type="SAM" id="SignalP"/>
    </source>
</evidence>
<dbReference type="InterPro" id="IPR030395">
    <property type="entry name" value="GP_PDE_dom"/>
</dbReference>
<name>A0A194R8Q9_PAPMA</name>
<dbReference type="GO" id="GO:0006071">
    <property type="term" value="P:glycerol metabolic process"/>
    <property type="evidence" value="ECO:0007669"/>
    <property type="project" value="UniProtKB-KW"/>
</dbReference>
<dbReference type="EMBL" id="KQ460615">
    <property type="protein sequence ID" value="KPJ13635.1"/>
    <property type="molecule type" value="Genomic_DNA"/>
</dbReference>
<dbReference type="STRING" id="76193.A0A194R8Q9"/>
<dbReference type="Pfam" id="PF03009">
    <property type="entry name" value="GDPD"/>
    <property type="match status" value="1"/>
</dbReference>
<dbReference type="SUPFAM" id="SSF51695">
    <property type="entry name" value="PLC-like phosphodiesterases"/>
    <property type="match status" value="1"/>
</dbReference>
<dbReference type="InParanoid" id="A0A194R8Q9"/>
<dbReference type="PANTHER" id="PTHR43620:SF7">
    <property type="entry name" value="GLYCEROPHOSPHODIESTER PHOSPHODIESTERASE GDPD5-RELATED"/>
    <property type="match status" value="1"/>
</dbReference>
<dbReference type="GO" id="GO:0006629">
    <property type="term" value="P:lipid metabolic process"/>
    <property type="evidence" value="ECO:0007669"/>
    <property type="project" value="InterPro"/>
</dbReference>
<feature type="chain" id="PRO_5008265000" description="glycerophosphodiester phosphodiesterase" evidence="7">
    <location>
        <begin position="23"/>
        <end position="375"/>
    </location>
</feature>
<dbReference type="InterPro" id="IPR017946">
    <property type="entry name" value="PLC-like_Pdiesterase_TIM-brl"/>
</dbReference>
<dbReference type="PANTHER" id="PTHR43620">
    <property type="entry name" value="GLYCEROPHOSPHORYL DIESTER PHOSPHODIESTERASE"/>
    <property type="match status" value="1"/>
</dbReference>
<sequence>MANTFRAWLLLIAVGSFTFVSSAPAAISTTRTKSRVDKCKPLVIAHRGASGYVPEHTLGAYALAITMGADYVEPDLVMTRDGHLVARHDNELGLTTDVAMRPEFADRFKTKTIDGHEMSGWFTEDFTLAEIKTLRAVERIPETRPGNARMNGIFQIPTFQEIINLVKSLEISQQRPIGIYPEIKHSTYFQRLNLPMEDLVVETFRKNGYTGASAPVYIQSFEVNNLKYLKTITDLKLLQLYESNPSDQPYDQVVARTGLTYADMAMPDGLKKVAKYATAVGPDKSYIIPRNQDNTLGEPTSFVQDAHAAGLKVHPYTFRAENTFLPSEFRSKNPSKAAIGDLYGELRAFFATGIDGLFSDQPDKPVAIRENCIYS</sequence>
<proteinExistence type="inferred from homology"/>
<accession>A0A194R8Q9</accession>
<feature type="signal peptide" evidence="7">
    <location>
        <begin position="1"/>
        <end position="22"/>
    </location>
</feature>
<dbReference type="OrthoDB" id="1058301at2759"/>
<reference evidence="9 10" key="1">
    <citation type="journal article" date="2015" name="Nat. Commun.">
        <title>Outbred genome sequencing and CRISPR/Cas9 gene editing in butterflies.</title>
        <authorList>
            <person name="Li X."/>
            <person name="Fan D."/>
            <person name="Zhang W."/>
            <person name="Liu G."/>
            <person name="Zhang L."/>
            <person name="Zhao L."/>
            <person name="Fang X."/>
            <person name="Chen L."/>
            <person name="Dong Y."/>
            <person name="Chen Y."/>
            <person name="Ding Y."/>
            <person name="Zhao R."/>
            <person name="Feng M."/>
            <person name="Zhu Y."/>
            <person name="Feng Y."/>
            <person name="Jiang X."/>
            <person name="Zhu D."/>
            <person name="Xiang H."/>
            <person name="Feng X."/>
            <person name="Li S."/>
            <person name="Wang J."/>
            <person name="Zhang G."/>
            <person name="Kronforst M.R."/>
            <person name="Wang W."/>
        </authorList>
    </citation>
    <scope>NUCLEOTIDE SEQUENCE [LARGE SCALE GENOMIC DNA]</scope>
    <source>
        <strain evidence="9">Ya'a_city_454_Pm</strain>
        <tissue evidence="9">Whole body</tissue>
    </source>
</reference>
<dbReference type="Proteomes" id="UP000053240">
    <property type="component" value="Unassembled WGS sequence"/>
</dbReference>
<comment type="similarity">
    <text evidence="1">Belongs to the glycerophosphoryl diester phosphodiesterase family.</text>
</comment>